<sequence length="226" mass="24730">MNNSGSLVSPTNQHSETDNPVKPRGRRGRPVGDRESKRAELLAAAIAVTAEEGYTGASLRKVAKRIGGTTGTVTYYFANKEEMITAVAEELFSKLAALLDVNDENLDLNKLLQKWLVLNDSSETDLWLVFIQLLAHARHELAIAAVIQRHSAQFRSRLASIVETGQAQGTIRNDIPAELLADQLCALCDGWVLMMPIEPERFTPERVQVLLQTVSTLIAPPSASSV</sequence>
<keyword evidence="9" id="KW-1185">Reference proteome</keyword>
<dbReference type="InterPro" id="IPR009057">
    <property type="entry name" value="Homeodomain-like_sf"/>
</dbReference>
<keyword evidence="2" id="KW-0805">Transcription regulation</keyword>
<dbReference type="SUPFAM" id="SSF46689">
    <property type="entry name" value="Homeodomain-like"/>
    <property type="match status" value="1"/>
</dbReference>
<comment type="caution">
    <text evidence="8">The sequence shown here is derived from an EMBL/GenBank/DDBJ whole genome shotgun (WGS) entry which is preliminary data.</text>
</comment>
<dbReference type="Pfam" id="PF00440">
    <property type="entry name" value="TetR_N"/>
    <property type="match status" value="1"/>
</dbReference>
<dbReference type="EMBL" id="LDOU01000035">
    <property type="protein sequence ID" value="KLV04348.1"/>
    <property type="molecule type" value="Genomic_DNA"/>
</dbReference>
<feature type="region of interest" description="Disordered" evidence="6">
    <location>
        <begin position="1"/>
        <end position="36"/>
    </location>
</feature>
<gene>
    <name evidence="8" type="ORF">ABT57_24240</name>
</gene>
<dbReference type="GO" id="GO:0000976">
    <property type="term" value="F:transcription cis-regulatory region binding"/>
    <property type="evidence" value="ECO:0007669"/>
    <property type="project" value="TreeGrafter"/>
</dbReference>
<keyword evidence="3 5" id="KW-0238">DNA-binding</keyword>
<dbReference type="PATRIC" id="fig|320778.3.peg.5182"/>
<dbReference type="SUPFAM" id="SSF48498">
    <property type="entry name" value="Tetracyclin repressor-like, C-terminal domain"/>
    <property type="match status" value="1"/>
</dbReference>
<dbReference type="InterPro" id="IPR036271">
    <property type="entry name" value="Tet_transcr_reg_TetR-rel_C_sf"/>
</dbReference>
<dbReference type="Proteomes" id="UP000035909">
    <property type="component" value="Unassembled WGS sequence"/>
</dbReference>
<feature type="domain" description="HTH tetR-type" evidence="7">
    <location>
        <begin position="35"/>
        <end position="95"/>
    </location>
</feature>
<dbReference type="PANTHER" id="PTHR30055:SF241">
    <property type="entry name" value="TRANSCRIPTIONAL REGULATORY PROTEIN"/>
    <property type="match status" value="1"/>
</dbReference>
<proteinExistence type="predicted"/>
<evidence type="ECO:0000313" key="8">
    <source>
        <dbReference type="EMBL" id="KLV04348.1"/>
    </source>
</evidence>
<dbReference type="Gene3D" id="1.10.357.10">
    <property type="entry name" value="Tetracycline Repressor, domain 2"/>
    <property type="match status" value="1"/>
</dbReference>
<accession>A0A0J1GXF6</accession>
<evidence type="ECO:0000256" key="5">
    <source>
        <dbReference type="PROSITE-ProRule" id="PRU00335"/>
    </source>
</evidence>
<evidence type="ECO:0000259" key="7">
    <source>
        <dbReference type="PROSITE" id="PS50977"/>
    </source>
</evidence>
<dbReference type="InterPro" id="IPR001647">
    <property type="entry name" value="HTH_TetR"/>
</dbReference>
<dbReference type="PANTHER" id="PTHR30055">
    <property type="entry name" value="HTH-TYPE TRANSCRIPTIONAL REGULATOR RUTR"/>
    <property type="match status" value="1"/>
</dbReference>
<evidence type="ECO:0000256" key="4">
    <source>
        <dbReference type="ARBA" id="ARBA00023163"/>
    </source>
</evidence>
<dbReference type="InterPro" id="IPR050109">
    <property type="entry name" value="HTH-type_TetR-like_transc_reg"/>
</dbReference>
<dbReference type="PRINTS" id="PR00455">
    <property type="entry name" value="HTHTETR"/>
</dbReference>
<evidence type="ECO:0000256" key="1">
    <source>
        <dbReference type="ARBA" id="ARBA00022491"/>
    </source>
</evidence>
<feature type="DNA-binding region" description="H-T-H motif" evidence="5">
    <location>
        <begin position="58"/>
        <end position="77"/>
    </location>
</feature>
<dbReference type="PROSITE" id="PS50977">
    <property type="entry name" value="HTH_TETR_2"/>
    <property type="match status" value="1"/>
</dbReference>
<protein>
    <submittedName>
        <fullName evidence="8">TetR family transcriptional regulator</fullName>
    </submittedName>
</protein>
<evidence type="ECO:0000256" key="6">
    <source>
        <dbReference type="SAM" id="MobiDB-lite"/>
    </source>
</evidence>
<dbReference type="AlphaFoldDB" id="A0A0J1GXF6"/>
<evidence type="ECO:0000256" key="2">
    <source>
        <dbReference type="ARBA" id="ARBA00023015"/>
    </source>
</evidence>
<reference evidence="8 9" key="1">
    <citation type="submission" date="2015-05" db="EMBL/GenBank/DDBJ databases">
        <title>Photobacterium galathea sp. nov.</title>
        <authorList>
            <person name="Machado H."/>
            <person name="Gram L."/>
        </authorList>
    </citation>
    <scope>NUCLEOTIDE SEQUENCE [LARGE SCALE GENOMIC DNA]</scope>
    <source>
        <strain evidence="8 9">DSM 22954</strain>
    </source>
</reference>
<dbReference type="OrthoDB" id="6929199at2"/>
<feature type="compositionally biased region" description="Polar residues" evidence="6">
    <location>
        <begin position="1"/>
        <end position="14"/>
    </location>
</feature>
<evidence type="ECO:0000256" key="3">
    <source>
        <dbReference type="ARBA" id="ARBA00023125"/>
    </source>
</evidence>
<dbReference type="Pfam" id="PF13977">
    <property type="entry name" value="TetR_C_6"/>
    <property type="match status" value="1"/>
</dbReference>
<dbReference type="InterPro" id="IPR039538">
    <property type="entry name" value="BetI_C"/>
</dbReference>
<evidence type="ECO:0000313" key="9">
    <source>
        <dbReference type="Proteomes" id="UP000035909"/>
    </source>
</evidence>
<name>A0A0J1GXF6_9GAMM</name>
<keyword evidence="4" id="KW-0804">Transcription</keyword>
<dbReference type="RefSeq" id="WP_047887836.1">
    <property type="nucleotide sequence ID" value="NZ_CP071325.1"/>
</dbReference>
<keyword evidence="1" id="KW-0678">Repressor</keyword>
<dbReference type="GO" id="GO:0003700">
    <property type="term" value="F:DNA-binding transcription factor activity"/>
    <property type="evidence" value="ECO:0007669"/>
    <property type="project" value="TreeGrafter"/>
</dbReference>
<organism evidence="8 9">
    <name type="scientific">Photobacterium ganghwense</name>
    <dbReference type="NCBI Taxonomy" id="320778"/>
    <lineage>
        <taxon>Bacteria</taxon>
        <taxon>Pseudomonadati</taxon>
        <taxon>Pseudomonadota</taxon>
        <taxon>Gammaproteobacteria</taxon>
        <taxon>Vibrionales</taxon>
        <taxon>Vibrionaceae</taxon>
        <taxon>Photobacterium</taxon>
    </lineage>
</organism>